<evidence type="ECO:0000256" key="3">
    <source>
        <dbReference type="ARBA" id="ARBA00022475"/>
    </source>
</evidence>
<evidence type="ECO:0000256" key="7">
    <source>
        <dbReference type="SAM" id="Phobius"/>
    </source>
</evidence>
<dbReference type="RefSeq" id="WP_369710308.1">
    <property type="nucleotide sequence ID" value="NZ_CP165644.1"/>
</dbReference>
<protein>
    <submittedName>
        <fullName evidence="8">MATE family efflux transporter</fullName>
    </submittedName>
</protein>
<feature type="transmembrane region" description="Helical" evidence="7">
    <location>
        <begin position="426"/>
        <end position="445"/>
    </location>
</feature>
<dbReference type="AlphaFoldDB" id="A0AB39VDM9"/>
<feature type="transmembrane region" description="Helical" evidence="7">
    <location>
        <begin position="20"/>
        <end position="41"/>
    </location>
</feature>
<reference evidence="8" key="1">
    <citation type="submission" date="2024-07" db="EMBL/GenBank/DDBJ databases">
        <authorList>
            <person name="Li X.-J."/>
            <person name="Wang X."/>
        </authorList>
    </citation>
    <scope>NUCLEOTIDE SEQUENCE</scope>
    <source>
        <strain evidence="8">HSP-334</strain>
    </source>
</reference>
<feature type="transmembrane region" description="Helical" evidence="7">
    <location>
        <begin position="199"/>
        <end position="222"/>
    </location>
</feature>
<dbReference type="InterPro" id="IPR002528">
    <property type="entry name" value="MATE_fam"/>
</dbReference>
<dbReference type="InterPro" id="IPR048279">
    <property type="entry name" value="MdtK-like"/>
</dbReference>
<dbReference type="PANTHER" id="PTHR43549:SF2">
    <property type="entry name" value="MULTIDRUG RESISTANCE PROTEIN NORM-RELATED"/>
    <property type="match status" value="1"/>
</dbReference>
<feature type="transmembrane region" description="Helical" evidence="7">
    <location>
        <begin position="320"/>
        <end position="340"/>
    </location>
</feature>
<keyword evidence="3" id="KW-1003">Cell membrane</keyword>
<feature type="transmembrane region" description="Helical" evidence="7">
    <location>
        <begin position="366"/>
        <end position="387"/>
    </location>
</feature>
<dbReference type="EMBL" id="CP165644">
    <property type="protein sequence ID" value="XDU65815.1"/>
    <property type="molecule type" value="Genomic_DNA"/>
</dbReference>
<dbReference type="CDD" id="cd13138">
    <property type="entry name" value="MATE_yoeA_like"/>
    <property type="match status" value="1"/>
</dbReference>
<dbReference type="InterPro" id="IPR052031">
    <property type="entry name" value="Membrane_Transporter-Flippase"/>
</dbReference>
<feature type="transmembrane region" description="Helical" evidence="7">
    <location>
        <begin position="173"/>
        <end position="193"/>
    </location>
</feature>
<evidence type="ECO:0000256" key="1">
    <source>
        <dbReference type="ARBA" id="ARBA00004651"/>
    </source>
</evidence>
<keyword evidence="6 7" id="KW-0472">Membrane</keyword>
<evidence type="ECO:0000256" key="4">
    <source>
        <dbReference type="ARBA" id="ARBA00022692"/>
    </source>
</evidence>
<feature type="transmembrane region" description="Helical" evidence="7">
    <location>
        <begin position="399"/>
        <end position="420"/>
    </location>
</feature>
<sequence length="450" mass="50439">MLFSKQSAEERREMILNGNILTTLLFLSVPTLMVGIIQALIPLSDGLFLNNLGGVLVASSVSFSQPILNTMIALSQGLGAAAMAMIGKLYGRGIIRAVKETTLQIFVFSFFIGLGLIPVCVILAFFIAEYTTPEIKNNVFIYISLYSLVIPFNFLASIYNAIKNSIGRPEVPLIRIFILLILKIIFNTVFLYFFKLKIFGAVIATFCSYVVVTIWMYHDLFIKKDDMRLEIKKYKFIPPIVKKLLRIGFPSMISYMLIQLGFFLINTEVEKYGAISLNAQGIASNINSICFILPASIGITVTSMVSMNMGIGNIKKSKKIFYCGIATSIVIAILIIALILPLDEVLTLSFTREKAVLEIANKALNIYTYSVISFGIFCVCQGVFIALGRTKVPMFMSVLRIWFFRYLFILFTKSFLGVYSVFWGNLFSNMCAGILFFILVLKINWSNKNV</sequence>
<feature type="transmembrane region" description="Helical" evidence="7">
    <location>
        <begin position="243"/>
        <end position="265"/>
    </location>
</feature>
<gene>
    <name evidence="8" type="ORF">AB8B22_05150</name>
</gene>
<dbReference type="PIRSF" id="PIRSF006603">
    <property type="entry name" value="DinF"/>
    <property type="match status" value="1"/>
</dbReference>
<dbReference type="Pfam" id="PF01554">
    <property type="entry name" value="MatE"/>
    <property type="match status" value="2"/>
</dbReference>
<feature type="transmembrane region" description="Helical" evidence="7">
    <location>
        <begin position="103"/>
        <end position="127"/>
    </location>
</feature>
<feature type="transmembrane region" description="Helical" evidence="7">
    <location>
        <begin position="285"/>
        <end position="308"/>
    </location>
</feature>
<comment type="subcellular location">
    <subcellularLocation>
        <location evidence="1">Cell membrane</location>
        <topology evidence="1">Multi-pass membrane protein</topology>
    </subcellularLocation>
</comment>
<dbReference type="GO" id="GO:0005886">
    <property type="term" value="C:plasma membrane"/>
    <property type="evidence" value="ECO:0007669"/>
    <property type="project" value="UniProtKB-SubCell"/>
</dbReference>
<dbReference type="KEGG" id="lrug:AB8B22_05150"/>
<evidence type="ECO:0000313" key="8">
    <source>
        <dbReference type="EMBL" id="XDU65815.1"/>
    </source>
</evidence>
<dbReference type="PANTHER" id="PTHR43549">
    <property type="entry name" value="MULTIDRUG RESISTANCE PROTEIN YPNP-RELATED"/>
    <property type="match status" value="1"/>
</dbReference>
<organism evidence="8">
    <name type="scientific">Leptotrichia rugosa</name>
    <dbReference type="NCBI Taxonomy" id="3239302"/>
    <lineage>
        <taxon>Bacteria</taxon>
        <taxon>Fusobacteriati</taxon>
        <taxon>Fusobacteriota</taxon>
        <taxon>Fusobacteriia</taxon>
        <taxon>Fusobacteriales</taxon>
        <taxon>Leptotrichiaceae</taxon>
        <taxon>Leptotrichia</taxon>
    </lineage>
</organism>
<dbReference type="GO" id="GO:0015297">
    <property type="term" value="F:antiporter activity"/>
    <property type="evidence" value="ECO:0007669"/>
    <property type="project" value="InterPro"/>
</dbReference>
<dbReference type="NCBIfam" id="TIGR00797">
    <property type="entry name" value="matE"/>
    <property type="match status" value="1"/>
</dbReference>
<proteinExistence type="predicted"/>
<keyword evidence="4 7" id="KW-0812">Transmembrane</keyword>
<name>A0AB39VDM9_9FUSO</name>
<evidence type="ECO:0000256" key="6">
    <source>
        <dbReference type="ARBA" id="ARBA00023136"/>
    </source>
</evidence>
<feature type="transmembrane region" description="Helical" evidence="7">
    <location>
        <begin position="139"/>
        <end position="161"/>
    </location>
</feature>
<keyword evidence="2" id="KW-0813">Transport</keyword>
<dbReference type="GO" id="GO:0042910">
    <property type="term" value="F:xenobiotic transmembrane transporter activity"/>
    <property type="evidence" value="ECO:0007669"/>
    <property type="project" value="InterPro"/>
</dbReference>
<accession>A0AB39VDM9</accession>
<evidence type="ECO:0000256" key="2">
    <source>
        <dbReference type="ARBA" id="ARBA00022448"/>
    </source>
</evidence>
<feature type="transmembrane region" description="Helical" evidence="7">
    <location>
        <begin position="67"/>
        <end position="91"/>
    </location>
</feature>
<keyword evidence="5 7" id="KW-1133">Transmembrane helix</keyword>
<evidence type="ECO:0000256" key="5">
    <source>
        <dbReference type="ARBA" id="ARBA00022989"/>
    </source>
</evidence>